<sequence length="276" mass="30978">MENSITSQMEEHSDTENAGETIIPSSLKFVMANLKNIVRTQLSTENYSLWRSQIVKLLRANGFEKFLDPFSSPPDKQIKKSDASFALNPKYTQWILTDQNLAAVVCSTISQSILPYIIHLESTSNIWTALETRFQSTNRSKVIQLKNELHNISMKTSTMTQYLMEIKSLVDQIAAVGSVIDTEDIILYILNGLPGSYQAFKTSIRTMLTPISLDNLYPLLLSEEVNIATDAAKGIPSADPNLALYSQRGRGRRQRGRSYRNTQLSTRSSADTVTIF</sequence>
<organism evidence="1 2">
    <name type="scientific">Dendrobium nobile</name>
    <name type="common">Orchid</name>
    <dbReference type="NCBI Taxonomy" id="94219"/>
    <lineage>
        <taxon>Eukaryota</taxon>
        <taxon>Viridiplantae</taxon>
        <taxon>Streptophyta</taxon>
        <taxon>Embryophyta</taxon>
        <taxon>Tracheophyta</taxon>
        <taxon>Spermatophyta</taxon>
        <taxon>Magnoliopsida</taxon>
        <taxon>Liliopsida</taxon>
        <taxon>Asparagales</taxon>
        <taxon>Orchidaceae</taxon>
        <taxon>Epidendroideae</taxon>
        <taxon>Malaxideae</taxon>
        <taxon>Dendrobiinae</taxon>
        <taxon>Dendrobium</taxon>
    </lineage>
</organism>
<dbReference type="OrthoDB" id="693186at2759"/>
<evidence type="ECO:0000313" key="2">
    <source>
        <dbReference type="Proteomes" id="UP000829196"/>
    </source>
</evidence>
<dbReference type="PANTHER" id="PTHR47481">
    <property type="match status" value="1"/>
</dbReference>
<evidence type="ECO:0000313" key="1">
    <source>
        <dbReference type="EMBL" id="KAI0493655.1"/>
    </source>
</evidence>
<dbReference type="Proteomes" id="UP000829196">
    <property type="component" value="Unassembled WGS sequence"/>
</dbReference>
<accession>A0A8T3AHE1</accession>
<dbReference type="PANTHER" id="PTHR47481:SF31">
    <property type="entry name" value="OS01G0873500 PROTEIN"/>
    <property type="match status" value="1"/>
</dbReference>
<dbReference type="AlphaFoldDB" id="A0A8T3AHE1"/>
<keyword evidence="2" id="KW-1185">Reference proteome</keyword>
<gene>
    <name evidence="1" type="ORF">KFK09_023776</name>
</gene>
<protein>
    <recommendedName>
        <fullName evidence="3">Retrovirus-related Pol polyprotein from transposon TNT 1-94</fullName>
    </recommendedName>
</protein>
<evidence type="ECO:0008006" key="3">
    <source>
        <dbReference type="Google" id="ProtNLM"/>
    </source>
</evidence>
<name>A0A8T3AHE1_DENNO</name>
<dbReference type="Pfam" id="PF14223">
    <property type="entry name" value="Retrotran_gag_2"/>
    <property type="match status" value="1"/>
</dbReference>
<comment type="caution">
    <text evidence="1">The sequence shown here is derived from an EMBL/GenBank/DDBJ whole genome shotgun (WGS) entry which is preliminary data.</text>
</comment>
<proteinExistence type="predicted"/>
<dbReference type="EMBL" id="JAGYWB010000017">
    <property type="protein sequence ID" value="KAI0493655.1"/>
    <property type="molecule type" value="Genomic_DNA"/>
</dbReference>
<reference evidence="1" key="1">
    <citation type="journal article" date="2022" name="Front. Genet.">
        <title>Chromosome-Scale Assembly of the Dendrobium nobile Genome Provides Insights Into the Molecular Mechanism of the Biosynthesis of the Medicinal Active Ingredient of Dendrobium.</title>
        <authorList>
            <person name="Xu Q."/>
            <person name="Niu S.-C."/>
            <person name="Li K.-L."/>
            <person name="Zheng P.-J."/>
            <person name="Zhang X.-J."/>
            <person name="Jia Y."/>
            <person name="Liu Y."/>
            <person name="Niu Y.-X."/>
            <person name="Yu L.-H."/>
            <person name="Chen D.-F."/>
            <person name="Zhang G.-Q."/>
        </authorList>
    </citation>
    <scope>NUCLEOTIDE SEQUENCE</scope>
    <source>
        <tissue evidence="1">Leaf</tissue>
    </source>
</reference>